<dbReference type="Proteomes" id="UP001459277">
    <property type="component" value="Unassembled WGS sequence"/>
</dbReference>
<sequence length="167" mass="18838">MQLRLGGYREGRCLNITSFPLDLRCLVYIMMFNLDLARMLTTINNARSIFLIELCERIYIDIGAHLYSIIAEATKTTSRDEKAEEPKEEPPVDTEAESEGQQPPPRCGGSQRRSEASSFSSVPRDAFQIILERIEGLRDVATMYSTSLAAIQDQINVLTAKFDSFTH</sequence>
<reference evidence="2 3" key="1">
    <citation type="submission" date="2024-01" db="EMBL/GenBank/DDBJ databases">
        <title>A telomere-to-telomere, gap-free genome of sweet tea (Lithocarpus litseifolius).</title>
        <authorList>
            <person name="Zhou J."/>
        </authorList>
    </citation>
    <scope>NUCLEOTIDE SEQUENCE [LARGE SCALE GENOMIC DNA]</scope>
    <source>
        <strain evidence="2">Zhou-2022a</strain>
        <tissue evidence="2">Leaf</tissue>
    </source>
</reference>
<evidence type="ECO:0000313" key="3">
    <source>
        <dbReference type="Proteomes" id="UP001459277"/>
    </source>
</evidence>
<feature type="region of interest" description="Disordered" evidence="1">
    <location>
        <begin position="75"/>
        <end position="120"/>
    </location>
</feature>
<gene>
    <name evidence="2" type="ORF">SO802_021198</name>
</gene>
<dbReference type="EMBL" id="JAZDWU010000007">
    <property type="protein sequence ID" value="KAK9996512.1"/>
    <property type="molecule type" value="Genomic_DNA"/>
</dbReference>
<evidence type="ECO:0000313" key="2">
    <source>
        <dbReference type="EMBL" id="KAK9996512.1"/>
    </source>
</evidence>
<name>A0AAW2CGN1_9ROSI</name>
<keyword evidence="3" id="KW-1185">Reference proteome</keyword>
<accession>A0AAW2CGN1</accession>
<evidence type="ECO:0000256" key="1">
    <source>
        <dbReference type="SAM" id="MobiDB-lite"/>
    </source>
</evidence>
<feature type="compositionally biased region" description="Basic and acidic residues" evidence="1">
    <location>
        <begin position="77"/>
        <end position="90"/>
    </location>
</feature>
<protein>
    <submittedName>
        <fullName evidence="2">Uncharacterized protein</fullName>
    </submittedName>
</protein>
<comment type="caution">
    <text evidence="2">The sequence shown here is derived from an EMBL/GenBank/DDBJ whole genome shotgun (WGS) entry which is preliminary data.</text>
</comment>
<organism evidence="2 3">
    <name type="scientific">Lithocarpus litseifolius</name>
    <dbReference type="NCBI Taxonomy" id="425828"/>
    <lineage>
        <taxon>Eukaryota</taxon>
        <taxon>Viridiplantae</taxon>
        <taxon>Streptophyta</taxon>
        <taxon>Embryophyta</taxon>
        <taxon>Tracheophyta</taxon>
        <taxon>Spermatophyta</taxon>
        <taxon>Magnoliopsida</taxon>
        <taxon>eudicotyledons</taxon>
        <taxon>Gunneridae</taxon>
        <taxon>Pentapetalae</taxon>
        <taxon>rosids</taxon>
        <taxon>fabids</taxon>
        <taxon>Fagales</taxon>
        <taxon>Fagaceae</taxon>
        <taxon>Lithocarpus</taxon>
    </lineage>
</organism>
<proteinExistence type="predicted"/>
<dbReference type="AlphaFoldDB" id="A0AAW2CGN1"/>